<protein>
    <submittedName>
        <fullName evidence="1">Uncharacterized protein</fullName>
    </submittedName>
</protein>
<organism evidence="1 2">
    <name type="scientific">Pistacia integerrima</name>
    <dbReference type="NCBI Taxonomy" id="434235"/>
    <lineage>
        <taxon>Eukaryota</taxon>
        <taxon>Viridiplantae</taxon>
        <taxon>Streptophyta</taxon>
        <taxon>Embryophyta</taxon>
        <taxon>Tracheophyta</taxon>
        <taxon>Spermatophyta</taxon>
        <taxon>Magnoliopsida</taxon>
        <taxon>eudicotyledons</taxon>
        <taxon>Gunneridae</taxon>
        <taxon>Pentapetalae</taxon>
        <taxon>rosids</taxon>
        <taxon>malvids</taxon>
        <taxon>Sapindales</taxon>
        <taxon>Anacardiaceae</taxon>
        <taxon>Pistacia</taxon>
    </lineage>
</organism>
<evidence type="ECO:0000313" key="2">
    <source>
        <dbReference type="Proteomes" id="UP001163603"/>
    </source>
</evidence>
<dbReference type="Proteomes" id="UP001163603">
    <property type="component" value="Chromosome 6"/>
</dbReference>
<reference evidence="2" key="1">
    <citation type="journal article" date="2023" name="G3 (Bethesda)">
        <title>Genome assembly and association tests identify interacting loci associated with vigor, precocity, and sex in interspecific pistachio rootstocks.</title>
        <authorList>
            <person name="Palmer W."/>
            <person name="Jacygrad E."/>
            <person name="Sagayaradj S."/>
            <person name="Cavanaugh K."/>
            <person name="Han R."/>
            <person name="Bertier L."/>
            <person name="Beede B."/>
            <person name="Kafkas S."/>
            <person name="Golino D."/>
            <person name="Preece J."/>
            <person name="Michelmore R."/>
        </authorList>
    </citation>
    <scope>NUCLEOTIDE SEQUENCE [LARGE SCALE GENOMIC DNA]</scope>
</reference>
<evidence type="ECO:0000313" key="1">
    <source>
        <dbReference type="EMBL" id="KAJ0037583.1"/>
    </source>
</evidence>
<name>A0ACC0YKD7_9ROSI</name>
<dbReference type="EMBL" id="CM047741">
    <property type="protein sequence ID" value="KAJ0037583.1"/>
    <property type="molecule type" value="Genomic_DNA"/>
</dbReference>
<gene>
    <name evidence="1" type="ORF">Pint_23461</name>
</gene>
<comment type="caution">
    <text evidence="1">The sequence shown here is derived from an EMBL/GenBank/DDBJ whole genome shotgun (WGS) entry which is preliminary data.</text>
</comment>
<proteinExistence type="predicted"/>
<accession>A0ACC0YKD7</accession>
<sequence>MAKTDTKTSNKKSKKKKNAGPKTRKGEEVRIGLSRSLAIQKRTKTLLKEYEQSGKSSVFVDKRIGERNDELGEFDKAIMRSQRQRQLKLSKKNKYNLSDEEEDELEISGFGPFSERDDFEDEMISDDDNDDDGDGENKMQSQVLWSMTEPSKMNALKALVSKDIPNEHVKLDGKKIDTLNQEQPDSYDKLVKEMALDMRATTFRQDKDR</sequence>
<keyword evidence="2" id="KW-1185">Reference proteome</keyword>